<proteinExistence type="predicted"/>
<gene>
    <name evidence="1" type="ORF">RUM44_013580</name>
</gene>
<protein>
    <submittedName>
        <fullName evidence="1">Uncharacterized protein</fullName>
    </submittedName>
</protein>
<name>A0ABR1BIP5_POLSC</name>
<sequence>MDVIVHEASQQRDTSENIEMKSNGSVSNGTSVTNISKMDPVDLEFRNVLFRASIGFRKAFLLLLDYVKRVKQSFSIRKKRFVKAYKNRFDEAYERRKLAINASYGGVQPGDVKLPENNSKGWRLTFLKYCLFTKCFGYYEPFTTGSF</sequence>
<reference evidence="1 2" key="1">
    <citation type="submission" date="2023-09" db="EMBL/GenBank/DDBJ databases">
        <title>Genomes of two closely related lineages of the louse Polyplax serrata with different host specificities.</title>
        <authorList>
            <person name="Martinu J."/>
            <person name="Tarabai H."/>
            <person name="Stefka J."/>
            <person name="Hypsa V."/>
        </authorList>
    </citation>
    <scope>NUCLEOTIDE SEQUENCE [LARGE SCALE GENOMIC DNA]</scope>
    <source>
        <strain evidence="1">98ZLc_SE</strain>
    </source>
</reference>
<dbReference type="Proteomes" id="UP001359485">
    <property type="component" value="Unassembled WGS sequence"/>
</dbReference>
<evidence type="ECO:0000313" key="1">
    <source>
        <dbReference type="EMBL" id="KAK6641862.1"/>
    </source>
</evidence>
<organism evidence="1 2">
    <name type="scientific">Polyplax serrata</name>
    <name type="common">Common mouse louse</name>
    <dbReference type="NCBI Taxonomy" id="468196"/>
    <lineage>
        <taxon>Eukaryota</taxon>
        <taxon>Metazoa</taxon>
        <taxon>Ecdysozoa</taxon>
        <taxon>Arthropoda</taxon>
        <taxon>Hexapoda</taxon>
        <taxon>Insecta</taxon>
        <taxon>Pterygota</taxon>
        <taxon>Neoptera</taxon>
        <taxon>Paraneoptera</taxon>
        <taxon>Psocodea</taxon>
        <taxon>Troctomorpha</taxon>
        <taxon>Phthiraptera</taxon>
        <taxon>Anoplura</taxon>
        <taxon>Polyplacidae</taxon>
        <taxon>Polyplax</taxon>
    </lineage>
</organism>
<comment type="caution">
    <text evidence="1">The sequence shown here is derived from an EMBL/GenBank/DDBJ whole genome shotgun (WGS) entry which is preliminary data.</text>
</comment>
<accession>A0ABR1BIP5</accession>
<keyword evidence="2" id="KW-1185">Reference proteome</keyword>
<evidence type="ECO:0000313" key="2">
    <source>
        <dbReference type="Proteomes" id="UP001359485"/>
    </source>
</evidence>
<dbReference type="EMBL" id="JAWJWF010000001">
    <property type="protein sequence ID" value="KAK6641862.1"/>
    <property type="molecule type" value="Genomic_DNA"/>
</dbReference>